<dbReference type="Proteomes" id="UP000762676">
    <property type="component" value="Unassembled WGS sequence"/>
</dbReference>
<protein>
    <submittedName>
        <fullName evidence="1">Uncharacterized protein</fullName>
    </submittedName>
</protein>
<keyword evidence="2" id="KW-1185">Reference proteome</keyword>
<gene>
    <name evidence="1" type="ORF">ElyMa_002223800</name>
</gene>
<sequence length="87" mass="9705">MPRLYDKHQAIHLYTRTGSNVPKNTQGETILTRGLDAFVLTREQGSKLKLSEHDLRARVSAIADQWAQTGCRRGMSGQRPPQAHGHG</sequence>
<reference evidence="1 2" key="1">
    <citation type="journal article" date="2021" name="Elife">
        <title>Chloroplast acquisition without the gene transfer in kleptoplastic sea slugs, Plakobranchus ocellatus.</title>
        <authorList>
            <person name="Maeda T."/>
            <person name="Takahashi S."/>
            <person name="Yoshida T."/>
            <person name="Shimamura S."/>
            <person name="Takaki Y."/>
            <person name="Nagai Y."/>
            <person name="Toyoda A."/>
            <person name="Suzuki Y."/>
            <person name="Arimoto A."/>
            <person name="Ishii H."/>
            <person name="Satoh N."/>
            <person name="Nishiyama T."/>
            <person name="Hasebe M."/>
            <person name="Maruyama T."/>
            <person name="Minagawa J."/>
            <person name="Obokata J."/>
            <person name="Shigenobu S."/>
        </authorList>
    </citation>
    <scope>NUCLEOTIDE SEQUENCE [LARGE SCALE GENOMIC DNA]</scope>
</reference>
<comment type="caution">
    <text evidence="1">The sequence shown here is derived from an EMBL/GenBank/DDBJ whole genome shotgun (WGS) entry which is preliminary data.</text>
</comment>
<proteinExistence type="predicted"/>
<evidence type="ECO:0000313" key="2">
    <source>
        <dbReference type="Proteomes" id="UP000762676"/>
    </source>
</evidence>
<name>A0AAV4FVV7_9GAST</name>
<dbReference type="AlphaFoldDB" id="A0AAV4FVV7"/>
<evidence type="ECO:0000313" key="1">
    <source>
        <dbReference type="EMBL" id="GFR76848.1"/>
    </source>
</evidence>
<organism evidence="1 2">
    <name type="scientific">Elysia marginata</name>
    <dbReference type="NCBI Taxonomy" id="1093978"/>
    <lineage>
        <taxon>Eukaryota</taxon>
        <taxon>Metazoa</taxon>
        <taxon>Spiralia</taxon>
        <taxon>Lophotrochozoa</taxon>
        <taxon>Mollusca</taxon>
        <taxon>Gastropoda</taxon>
        <taxon>Heterobranchia</taxon>
        <taxon>Euthyneura</taxon>
        <taxon>Panpulmonata</taxon>
        <taxon>Sacoglossa</taxon>
        <taxon>Placobranchoidea</taxon>
        <taxon>Plakobranchidae</taxon>
        <taxon>Elysia</taxon>
    </lineage>
</organism>
<dbReference type="EMBL" id="BMAT01004601">
    <property type="protein sequence ID" value="GFR76848.1"/>
    <property type="molecule type" value="Genomic_DNA"/>
</dbReference>
<accession>A0AAV4FVV7</accession>